<keyword evidence="1" id="KW-1133">Transmembrane helix</keyword>
<dbReference type="Gene3D" id="2.10.25.10">
    <property type="entry name" value="Laminin"/>
    <property type="match status" value="1"/>
</dbReference>
<proteinExistence type="predicted"/>
<keyword evidence="4" id="KW-1185">Reference proteome</keyword>
<sequence length="300" mass="33127">MADLKTSCMKELRMNNTLKEPGPEGQPSVASIVKNKICDGNPPCSNNGDCVNGTCSCYDGFISPDCSVDLKIPPELIGVRGDSLCDISEIPCNLSFVIAEEIYNTEKLSCDIVEYQVSANGTYVKMDNHIAVAKHETLVEVLCPLSTGRVKRSASSKDEENFSTAFEISVSYDGVLFSEPVAMLIYDSRCQEVDGFCRLDGQCFMEDEYSTINPCMKCNTKVSQYIWTRVNDIDGCIQIETKNPKEIQTIVLATCIPLVSVLIIAVIVGLIKYKKLKRLKVGNSQDFGNICTTRNSPYKK</sequence>
<dbReference type="Proteomes" id="UP000507470">
    <property type="component" value="Unassembled WGS sequence"/>
</dbReference>
<name>A0A6J8E7N2_MYTCO</name>
<gene>
    <name evidence="3" type="ORF">MCOR_48189</name>
</gene>
<feature type="domain" description="EGF-like" evidence="2">
    <location>
        <begin position="55"/>
        <end position="66"/>
    </location>
</feature>
<evidence type="ECO:0000259" key="2">
    <source>
        <dbReference type="PROSITE" id="PS01186"/>
    </source>
</evidence>
<organism evidence="3 4">
    <name type="scientific">Mytilus coruscus</name>
    <name type="common">Sea mussel</name>
    <dbReference type="NCBI Taxonomy" id="42192"/>
    <lineage>
        <taxon>Eukaryota</taxon>
        <taxon>Metazoa</taxon>
        <taxon>Spiralia</taxon>
        <taxon>Lophotrochozoa</taxon>
        <taxon>Mollusca</taxon>
        <taxon>Bivalvia</taxon>
        <taxon>Autobranchia</taxon>
        <taxon>Pteriomorphia</taxon>
        <taxon>Mytilida</taxon>
        <taxon>Mytiloidea</taxon>
        <taxon>Mytilidae</taxon>
        <taxon>Mytilinae</taxon>
        <taxon>Mytilus</taxon>
    </lineage>
</organism>
<dbReference type="EMBL" id="CACVKT020008447">
    <property type="protein sequence ID" value="CAC5415495.1"/>
    <property type="molecule type" value="Genomic_DNA"/>
</dbReference>
<dbReference type="InterPro" id="IPR000742">
    <property type="entry name" value="EGF"/>
</dbReference>
<reference evidence="3 4" key="1">
    <citation type="submission" date="2020-06" db="EMBL/GenBank/DDBJ databases">
        <authorList>
            <person name="Li R."/>
            <person name="Bekaert M."/>
        </authorList>
    </citation>
    <scope>NUCLEOTIDE SEQUENCE [LARGE SCALE GENOMIC DNA]</scope>
    <source>
        <strain evidence="4">wild</strain>
    </source>
</reference>
<dbReference type="PROSITE" id="PS01186">
    <property type="entry name" value="EGF_2"/>
    <property type="match status" value="1"/>
</dbReference>
<evidence type="ECO:0000313" key="3">
    <source>
        <dbReference type="EMBL" id="CAC5415495.1"/>
    </source>
</evidence>
<dbReference type="AlphaFoldDB" id="A0A6J8E7N2"/>
<dbReference type="CDD" id="cd00054">
    <property type="entry name" value="EGF_CA"/>
    <property type="match status" value="1"/>
</dbReference>
<feature type="transmembrane region" description="Helical" evidence="1">
    <location>
        <begin position="250"/>
        <end position="271"/>
    </location>
</feature>
<keyword evidence="1" id="KW-0472">Membrane</keyword>
<dbReference type="OrthoDB" id="382013at2759"/>
<evidence type="ECO:0000256" key="1">
    <source>
        <dbReference type="SAM" id="Phobius"/>
    </source>
</evidence>
<evidence type="ECO:0000313" key="4">
    <source>
        <dbReference type="Proteomes" id="UP000507470"/>
    </source>
</evidence>
<keyword evidence="1" id="KW-0812">Transmembrane</keyword>
<accession>A0A6J8E7N2</accession>
<protein>
    <recommendedName>
        <fullName evidence="2">EGF-like domain-containing protein</fullName>
    </recommendedName>
</protein>